<evidence type="ECO:0000256" key="1">
    <source>
        <dbReference type="SAM" id="Phobius"/>
    </source>
</evidence>
<sequence length="71" mass="7613">MTSRVGVQPAPPPGVTILNLISPLLKALLNSLLFALPVFLSKELIFTSLVISLKSTIFGAIFEAEISLLFT</sequence>
<dbReference type="EMBL" id="BK014649">
    <property type="protein sequence ID" value="DAD65854.1"/>
    <property type="molecule type" value="Genomic_DNA"/>
</dbReference>
<evidence type="ECO:0000313" key="2">
    <source>
        <dbReference type="EMBL" id="DAD65854.1"/>
    </source>
</evidence>
<keyword evidence="1" id="KW-1133">Transmembrane helix</keyword>
<accession>A0A8S5L7H7</accession>
<name>A0A8S5L7H7_9CAUD</name>
<keyword evidence="1" id="KW-0812">Transmembrane</keyword>
<reference evidence="2" key="1">
    <citation type="journal article" date="2021" name="Proc. Natl. Acad. Sci. U.S.A.">
        <title>A Catalog of Tens of Thousands of Viruses from Human Metagenomes Reveals Hidden Associations with Chronic Diseases.</title>
        <authorList>
            <person name="Tisza M.J."/>
            <person name="Buck C.B."/>
        </authorList>
    </citation>
    <scope>NUCLEOTIDE SEQUENCE</scope>
    <source>
        <strain evidence="2">Ctt4r3</strain>
    </source>
</reference>
<keyword evidence="1" id="KW-0472">Membrane</keyword>
<organism evidence="2">
    <name type="scientific">CrAss-like virus sp. ctt4r3</name>
    <dbReference type="NCBI Taxonomy" id="2823619"/>
    <lineage>
        <taxon>Viruses</taxon>
        <taxon>Duplodnaviria</taxon>
        <taxon>Heunggongvirae</taxon>
        <taxon>Uroviricota</taxon>
        <taxon>Caudoviricetes</taxon>
        <taxon>Crassvirales</taxon>
    </lineage>
</organism>
<feature type="transmembrane region" description="Helical" evidence="1">
    <location>
        <begin position="20"/>
        <end position="40"/>
    </location>
</feature>
<protein>
    <submittedName>
        <fullName evidence="2">Uncharacterized protein</fullName>
    </submittedName>
</protein>
<proteinExistence type="predicted"/>